<name>A0A4R7FQA8_9MICO</name>
<feature type="transmembrane region" description="Helical" evidence="1">
    <location>
        <begin position="98"/>
        <end position="122"/>
    </location>
</feature>
<evidence type="ECO:0000256" key="1">
    <source>
        <dbReference type="SAM" id="Phobius"/>
    </source>
</evidence>
<evidence type="ECO:0000313" key="3">
    <source>
        <dbReference type="EMBL" id="TDS79876.1"/>
    </source>
</evidence>
<dbReference type="EMBL" id="SOAM01000001">
    <property type="protein sequence ID" value="TDS79876.1"/>
    <property type="molecule type" value="Genomic_DNA"/>
</dbReference>
<dbReference type="Pfam" id="PF14230">
    <property type="entry name" value="DUF4333"/>
    <property type="match status" value="1"/>
</dbReference>
<feature type="transmembrane region" description="Helical" evidence="1">
    <location>
        <begin position="59"/>
        <end position="86"/>
    </location>
</feature>
<sequence>MRIARVVPTPSAALPARPIQVRKPVPEPIPPLLIAPPPPGWTPDRPAAMGPTGMATASLVLGIVALVLNVLLIPTVLAVVFGAVALAKGTAGRTRSIVGIVLGALGVVALGVQAAIAIPVLIGVQQAAVVRSMEASITNGLAQQGTAVTGVDCPAPGVVRAGATTVCTATGASGTALRVDVTFTDTAGGFTYRVGAA</sequence>
<dbReference type="Proteomes" id="UP000295344">
    <property type="component" value="Unassembled WGS sequence"/>
</dbReference>
<dbReference type="AlphaFoldDB" id="A0A4R7FQA8"/>
<organism evidence="3 4">
    <name type="scientific">Amnibacterium kyonggiense</name>
    <dbReference type="NCBI Taxonomy" id="595671"/>
    <lineage>
        <taxon>Bacteria</taxon>
        <taxon>Bacillati</taxon>
        <taxon>Actinomycetota</taxon>
        <taxon>Actinomycetes</taxon>
        <taxon>Micrococcales</taxon>
        <taxon>Microbacteriaceae</taxon>
        <taxon>Amnibacterium</taxon>
    </lineage>
</organism>
<feature type="domain" description="DUF4333" evidence="2">
    <location>
        <begin position="124"/>
        <end position="188"/>
    </location>
</feature>
<proteinExistence type="predicted"/>
<accession>A0A4R7FQA8</accession>
<evidence type="ECO:0000313" key="4">
    <source>
        <dbReference type="Proteomes" id="UP000295344"/>
    </source>
</evidence>
<dbReference type="RefSeq" id="WP_133764398.1">
    <property type="nucleotide sequence ID" value="NZ_BAAARP010000001.1"/>
</dbReference>
<comment type="caution">
    <text evidence="3">The sequence shown here is derived from an EMBL/GenBank/DDBJ whole genome shotgun (WGS) entry which is preliminary data.</text>
</comment>
<dbReference type="InterPro" id="IPR025637">
    <property type="entry name" value="DUF4333"/>
</dbReference>
<keyword evidence="1" id="KW-1133">Transmembrane helix</keyword>
<evidence type="ECO:0000259" key="2">
    <source>
        <dbReference type="Pfam" id="PF14230"/>
    </source>
</evidence>
<gene>
    <name evidence="3" type="ORF">CLV52_0421</name>
</gene>
<keyword evidence="1" id="KW-0812">Transmembrane</keyword>
<reference evidence="3 4" key="1">
    <citation type="submission" date="2019-03" db="EMBL/GenBank/DDBJ databases">
        <title>Genomic Encyclopedia of Archaeal and Bacterial Type Strains, Phase II (KMG-II): from individual species to whole genera.</title>
        <authorList>
            <person name="Goeker M."/>
        </authorList>
    </citation>
    <scope>NUCLEOTIDE SEQUENCE [LARGE SCALE GENOMIC DNA]</scope>
    <source>
        <strain evidence="3 4">DSM 24782</strain>
    </source>
</reference>
<keyword evidence="4" id="KW-1185">Reference proteome</keyword>
<keyword evidence="1" id="KW-0472">Membrane</keyword>
<protein>
    <submittedName>
        <fullName evidence="3">Uncharacterized protein DUF4333</fullName>
    </submittedName>
</protein>